<keyword evidence="10" id="KW-1185">Reference proteome</keyword>
<evidence type="ECO:0000256" key="5">
    <source>
        <dbReference type="ARBA" id="ARBA00022989"/>
    </source>
</evidence>
<evidence type="ECO:0000256" key="1">
    <source>
        <dbReference type="ARBA" id="ARBA00004651"/>
    </source>
</evidence>
<accession>A0A251XAX0</accession>
<evidence type="ECO:0000313" key="9">
    <source>
        <dbReference type="EMBL" id="OUD14692.1"/>
    </source>
</evidence>
<evidence type="ECO:0000256" key="3">
    <source>
        <dbReference type="ARBA" id="ARBA00022475"/>
    </source>
</evidence>
<feature type="domain" description="Type II secretion system protein GspF" evidence="8">
    <location>
        <begin position="65"/>
        <end position="187"/>
    </location>
</feature>
<gene>
    <name evidence="9" type="ORF">TPSD3_09735</name>
</gene>
<dbReference type="GO" id="GO:0005886">
    <property type="term" value="C:plasma membrane"/>
    <property type="evidence" value="ECO:0007669"/>
    <property type="project" value="UniProtKB-SubCell"/>
</dbReference>
<feature type="transmembrane region" description="Helical" evidence="7">
    <location>
        <begin position="164"/>
        <end position="186"/>
    </location>
</feature>
<comment type="subcellular location">
    <subcellularLocation>
        <location evidence="1">Cell membrane</location>
        <topology evidence="1">Multi-pass membrane protein</topology>
    </subcellularLocation>
</comment>
<dbReference type="Proteomes" id="UP000194798">
    <property type="component" value="Unassembled WGS sequence"/>
</dbReference>
<organism evidence="9 10">
    <name type="scientific">Thioflexithrix psekupsensis</name>
    <dbReference type="NCBI Taxonomy" id="1570016"/>
    <lineage>
        <taxon>Bacteria</taxon>
        <taxon>Pseudomonadati</taxon>
        <taxon>Pseudomonadota</taxon>
        <taxon>Gammaproteobacteria</taxon>
        <taxon>Thiotrichales</taxon>
        <taxon>Thioflexithrix</taxon>
    </lineage>
</organism>
<dbReference type="InterPro" id="IPR042094">
    <property type="entry name" value="T2SS_GspF_sf"/>
</dbReference>
<name>A0A251XAX0_9GAMM</name>
<dbReference type="Pfam" id="PF00482">
    <property type="entry name" value="T2SSF"/>
    <property type="match status" value="2"/>
</dbReference>
<dbReference type="PANTHER" id="PTHR30012">
    <property type="entry name" value="GENERAL SECRETION PATHWAY PROTEIN"/>
    <property type="match status" value="1"/>
</dbReference>
<protein>
    <submittedName>
        <fullName evidence="9">Secretion system protein</fullName>
    </submittedName>
</protein>
<keyword evidence="3" id="KW-1003">Cell membrane</keyword>
<dbReference type="InterPro" id="IPR003004">
    <property type="entry name" value="GspF/PilC"/>
</dbReference>
<keyword evidence="6 7" id="KW-0472">Membrane</keyword>
<proteinExistence type="inferred from homology"/>
<dbReference type="RefSeq" id="WP_086488450.1">
    <property type="nucleotide sequence ID" value="NZ_MSLT01000012.1"/>
</dbReference>
<sequence>MSQHFYYKAVDAHGRTIQGHIDANNENDLHSRLDRMGLDLIYFEAKNKHHRKKGRVTRLELISFCFHMEQLTRSGVPLISGLMDLRDSLPQSVFRDVIANLIESIEGGEQLSEAMQHFPDIFDQVFVSLINAGEASGQLSKVFNHLTTSLKWEDEMAARTRKMLMYPSFVAAVVIATLFFLMIYLVPQLIAFIKNVGGELPLHTKILLHISDAFVGYWYLIIGIPVILVFTLITLIKVNPQVAFTADRLKLRLWIIGPILEKIILARFSNFFALLYSSGITVLESLAICKSLMGNRLLAEALQQVHDSIADGVGISESFERVKLFPPLVLRMVRVGESTGQLDISLLNVSYFYEREAKESIERMQTLIEPSLTVIMGGMLMWVMLSVLGPIYDKISQIAGPGMGI</sequence>
<dbReference type="Gene3D" id="1.20.81.30">
    <property type="entry name" value="Type II secretion system (T2SS), domain F"/>
    <property type="match status" value="2"/>
</dbReference>
<evidence type="ECO:0000256" key="2">
    <source>
        <dbReference type="ARBA" id="ARBA00005745"/>
    </source>
</evidence>
<comment type="caution">
    <text evidence="9">The sequence shown here is derived from an EMBL/GenBank/DDBJ whole genome shotgun (WGS) entry which is preliminary data.</text>
</comment>
<feature type="domain" description="Type II secretion system protein GspF" evidence="8">
    <location>
        <begin position="268"/>
        <end position="389"/>
    </location>
</feature>
<dbReference type="InterPro" id="IPR018076">
    <property type="entry name" value="T2SS_GspF_dom"/>
</dbReference>
<dbReference type="PRINTS" id="PR00812">
    <property type="entry name" value="BCTERIALGSPF"/>
</dbReference>
<keyword evidence="4 7" id="KW-0812">Transmembrane</keyword>
<evidence type="ECO:0000259" key="8">
    <source>
        <dbReference type="Pfam" id="PF00482"/>
    </source>
</evidence>
<feature type="transmembrane region" description="Helical" evidence="7">
    <location>
        <begin position="372"/>
        <end position="392"/>
    </location>
</feature>
<reference evidence="9 10" key="1">
    <citation type="submission" date="2016-12" db="EMBL/GenBank/DDBJ databases">
        <title>Thioflexothrix psekupsii D3 genome sequencing and assembly.</title>
        <authorList>
            <person name="Fomenkov A."/>
            <person name="Vincze T."/>
            <person name="Grabovich M."/>
            <person name="Anton B.P."/>
            <person name="Dubinina G."/>
            <person name="Orlova M."/>
            <person name="Belousova E."/>
            <person name="Roberts R.J."/>
        </authorList>
    </citation>
    <scope>NUCLEOTIDE SEQUENCE [LARGE SCALE GENOMIC DNA]</scope>
    <source>
        <strain evidence="9">D3</strain>
    </source>
</reference>
<comment type="similarity">
    <text evidence="2">Belongs to the GSP F family.</text>
</comment>
<dbReference type="OrthoDB" id="9805682at2"/>
<evidence type="ECO:0000313" key="10">
    <source>
        <dbReference type="Proteomes" id="UP000194798"/>
    </source>
</evidence>
<evidence type="ECO:0000256" key="6">
    <source>
        <dbReference type="ARBA" id="ARBA00023136"/>
    </source>
</evidence>
<keyword evidence="5 7" id="KW-1133">Transmembrane helix</keyword>
<evidence type="ECO:0000256" key="4">
    <source>
        <dbReference type="ARBA" id="ARBA00022692"/>
    </source>
</evidence>
<evidence type="ECO:0000256" key="7">
    <source>
        <dbReference type="SAM" id="Phobius"/>
    </source>
</evidence>
<dbReference type="AlphaFoldDB" id="A0A251XAX0"/>
<dbReference type="EMBL" id="MSLT01000012">
    <property type="protein sequence ID" value="OUD14692.1"/>
    <property type="molecule type" value="Genomic_DNA"/>
</dbReference>
<feature type="transmembrane region" description="Helical" evidence="7">
    <location>
        <begin position="217"/>
        <end position="239"/>
    </location>
</feature>
<dbReference type="PANTHER" id="PTHR30012:SF0">
    <property type="entry name" value="TYPE II SECRETION SYSTEM PROTEIN F-RELATED"/>
    <property type="match status" value="1"/>
</dbReference>